<accession>A0A6C0IG85</accession>
<proteinExistence type="predicted"/>
<evidence type="ECO:0000313" key="2">
    <source>
        <dbReference type="EMBL" id="QHT92241.1"/>
    </source>
</evidence>
<keyword evidence="1" id="KW-1133">Transmembrane helix</keyword>
<feature type="transmembrane region" description="Helical" evidence="1">
    <location>
        <begin position="6"/>
        <end position="27"/>
    </location>
</feature>
<feature type="transmembrane region" description="Helical" evidence="1">
    <location>
        <begin position="48"/>
        <end position="71"/>
    </location>
</feature>
<sequence length="179" mass="20175">MSLLIYSGLLYLIGISIILMLKPELMFSKDGAWKEFGLGRDKQTHTWMPFWLFAIMWAIISYIIILVVASYTGLGGVTNNTAVNMVSNENDIKQLEIPEEVIEPEHVSTKSMAPVSFNNGAKNSTKNTKKSIAENMKKGYYILDTNETMKKGMPKYIYLGPEAPNLVYHNMTESDGHDE</sequence>
<protein>
    <submittedName>
        <fullName evidence="2">Uncharacterized protein</fullName>
    </submittedName>
</protein>
<evidence type="ECO:0000256" key="1">
    <source>
        <dbReference type="SAM" id="Phobius"/>
    </source>
</evidence>
<organism evidence="2">
    <name type="scientific">viral metagenome</name>
    <dbReference type="NCBI Taxonomy" id="1070528"/>
    <lineage>
        <taxon>unclassified sequences</taxon>
        <taxon>metagenomes</taxon>
        <taxon>organismal metagenomes</taxon>
    </lineage>
</organism>
<dbReference type="EMBL" id="MN740182">
    <property type="protein sequence ID" value="QHT92241.1"/>
    <property type="molecule type" value="Genomic_DNA"/>
</dbReference>
<keyword evidence="1" id="KW-0472">Membrane</keyword>
<dbReference type="AlphaFoldDB" id="A0A6C0IG85"/>
<keyword evidence="1" id="KW-0812">Transmembrane</keyword>
<name>A0A6C0IG85_9ZZZZ</name>
<reference evidence="2" key="1">
    <citation type="journal article" date="2020" name="Nature">
        <title>Giant virus diversity and host interactions through global metagenomics.</title>
        <authorList>
            <person name="Schulz F."/>
            <person name="Roux S."/>
            <person name="Paez-Espino D."/>
            <person name="Jungbluth S."/>
            <person name="Walsh D.A."/>
            <person name="Denef V.J."/>
            <person name="McMahon K.D."/>
            <person name="Konstantinidis K.T."/>
            <person name="Eloe-Fadrosh E.A."/>
            <person name="Kyrpides N.C."/>
            <person name="Woyke T."/>
        </authorList>
    </citation>
    <scope>NUCLEOTIDE SEQUENCE</scope>
    <source>
        <strain evidence="2">GVMAG-M-3300023184-88</strain>
    </source>
</reference>